<dbReference type="SUPFAM" id="SSF161098">
    <property type="entry name" value="MetI-like"/>
    <property type="match status" value="1"/>
</dbReference>
<comment type="subcellular location">
    <subcellularLocation>
        <location evidence="1 7">Cell membrane</location>
        <topology evidence="1 7">Multi-pass membrane protein</topology>
    </subcellularLocation>
</comment>
<feature type="transmembrane region" description="Helical" evidence="7">
    <location>
        <begin position="74"/>
        <end position="95"/>
    </location>
</feature>
<dbReference type="InterPro" id="IPR050366">
    <property type="entry name" value="BP-dependent_transpt_permease"/>
</dbReference>
<feature type="domain" description="ABC transmembrane type-1" evidence="8">
    <location>
        <begin position="68"/>
        <end position="257"/>
    </location>
</feature>
<dbReference type="EMBL" id="JAGIQF010000001">
    <property type="protein sequence ID" value="MBP0601166.1"/>
    <property type="molecule type" value="Genomic_DNA"/>
</dbReference>
<dbReference type="Gene3D" id="1.10.3720.10">
    <property type="entry name" value="MetI-like"/>
    <property type="match status" value="1"/>
</dbReference>
<keyword evidence="6 7" id="KW-0472">Membrane</keyword>
<evidence type="ECO:0000256" key="7">
    <source>
        <dbReference type="RuleBase" id="RU363032"/>
    </source>
</evidence>
<dbReference type="InterPro" id="IPR035906">
    <property type="entry name" value="MetI-like_sf"/>
</dbReference>
<evidence type="ECO:0000259" key="8">
    <source>
        <dbReference type="PROSITE" id="PS50928"/>
    </source>
</evidence>
<feature type="transmembrane region" description="Helical" evidence="7">
    <location>
        <begin position="234"/>
        <end position="253"/>
    </location>
</feature>
<evidence type="ECO:0000256" key="6">
    <source>
        <dbReference type="ARBA" id="ARBA00023136"/>
    </source>
</evidence>
<name>A0ABS4B112_9GAMM</name>
<evidence type="ECO:0000256" key="1">
    <source>
        <dbReference type="ARBA" id="ARBA00004651"/>
    </source>
</evidence>
<evidence type="ECO:0000256" key="5">
    <source>
        <dbReference type="ARBA" id="ARBA00022989"/>
    </source>
</evidence>
<proteinExistence type="inferred from homology"/>
<dbReference type="PANTHER" id="PTHR43386">
    <property type="entry name" value="OLIGOPEPTIDE TRANSPORT SYSTEM PERMEASE PROTEIN APPC"/>
    <property type="match status" value="1"/>
</dbReference>
<gene>
    <name evidence="9" type="ORF">J8I01_01350</name>
</gene>
<comment type="caution">
    <text evidence="9">The sequence shown here is derived from an EMBL/GenBank/DDBJ whole genome shotgun (WGS) entry which is preliminary data.</text>
</comment>
<dbReference type="Pfam" id="PF00528">
    <property type="entry name" value="BPD_transp_1"/>
    <property type="match status" value="1"/>
</dbReference>
<sequence>MLFNPFPSILRLGFALSCLLLLASYGWSLSHQDVPMDLLARQQPPSLTHWFGTDQMGRDLWLRAFQGSLTSLELGLGTALCSGLLAMVAASVSLIHPRCDAAVRLVIDAMLALPHMLLLILICFTAGGGMRGVILAVALTHWPKLALILCAEARRIASSDYVVLARCQGMGALRRWRTHLLPGLLPQWFIGTLLMFPHAVLHSAALSFLGFGLAAHEASLGLLLADALRYLAGGGWWLALFPGLMLLTLVLLFDQATRALQQLWFGFGGDTC</sequence>
<organism evidence="9 10">
    <name type="scientific">Aeromonas sanarellii</name>
    <dbReference type="NCBI Taxonomy" id="633415"/>
    <lineage>
        <taxon>Bacteria</taxon>
        <taxon>Pseudomonadati</taxon>
        <taxon>Pseudomonadota</taxon>
        <taxon>Gammaproteobacteria</taxon>
        <taxon>Aeromonadales</taxon>
        <taxon>Aeromonadaceae</taxon>
        <taxon>Aeromonas</taxon>
    </lineage>
</organism>
<evidence type="ECO:0000256" key="4">
    <source>
        <dbReference type="ARBA" id="ARBA00022692"/>
    </source>
</evidence>
<protein>
    <submittedName>
        <fullName evidence="9">ABC transporter permease</fullName>
    </submittedName>
</protein>
<reference evidence="9 10" key="1">
    <citation type="submission" date="2021-03" db="EMBL/GenBank/DDBJ databases">
        <title>Plant growth promoting bacteria isolated from wild legumes nodules and trapping Phaseolus vulgaris L. nodules in the center and southern Mexico.</title>
        <authorList>
            <person name="Estrada P."/>
        </authorList>
    </citation>
    <scope>NUCLEOTIDE SEQUENCE [LARGE SCALE GENOMIC DNA]</scope>
    <source>
        <strain evidence="9 10">MaGu-431</strain>
    </source>
</reference>
<evidence type="ECO:0000256" key="3">
    <source>
        <dbReference type="ARBA" id="ARBA00022475"/>
    </source>
</evidence>
<keyword evidence="3" id="KW-1003">Cell membrane</keyword>
<evidence type="ECO:0000313" key="10">
    <source>
        <dbReference type="Proteomes" id="UP000666661"/>
    </source>
</evidence>
<dbReference type="Proteomes" id="UP000666661">
    <property type="component" value="Unassembled WGS sequence"/>
</dbReference>
<dbReference type="InterPro" id="IPR000515">
    <property type="entry name" value="MetI-like"/>
</dbReference>
<dbReference type="RefSeq" id="WP_209791861.1">
    <property type="nucleotide sequence ID" value="NZ_JAGIQF010000001.1"/>
</dbReference>
<comment type="similarity">
    <text evidence="7">Belongs to the binding-protein-dependent transport system permease family.</text>
</comment>
<keyword evidence="5 7" id="KW-1133">Transmembrane helix</keyword>
<dbReference type="PROSITE" id="PS50928">
    <property type="entry name" value="ABC_TM1"/>
    <property type="match status" value="1"/>
</dbReference>
<evidence type="ECO:0000256" key="2">
    <source>
        <dbReference type="ARBA" id="ARBA00022448"/>
    </source>
</evidence>
<evidence type="ECO:0000313" key="9">
    <source>
        <dbReference type="EMBL" id="MBP0601166.1"/>
    </source>
</evidence>
<keyword evidence="10" id="KW-1185">Reference proteome</keyword>
<keyword evidence="2 7" id="KW-0813">Transport</keyword>
<keyword evidence="4 7" id="KW-0812">Transmembrane</keyword>
<accession>A0ABS4B112</accession>
<dbReference type="CDD" id="cd06261">
    <property type="entry name" value="TM_PBP2"/>
    <property type="match status" value="1"/>
</dbReference>
<feature type="transmembrane region" description="Helical" evidence="7">
    <location>
        <begin position="188"/>
        <end position="214"/>
    </location>
</feature>
<feature type="transmembrane region" description="Helical" evidence="7">
    <location>
        <begin position="116"/>
        <end position="139"/>
    </location>
</feature>
<dbReference type="PANTHER" id="PTHR43386:SF23">
    <property type="entry name" value="ABC TRANSPORTER"/>
    <property type="match status" value="1"/>
</dbReference>